<protein>
    <submittedName>
        <fullName evidence="1">Uncharacterized protein</fullName>
    </submittedName>
</protein>
<organism evidence="1 2">
    <name type="scientific">Hypothenemus hampei</name>
    <name type="common">Coffee berry borer</name>
    <dbReference type="NCBI Taxonomy" id="57062"/>
    <lineage>
        <taxon>Eukaryota</taxon>
        <taxon>Metazoa</taxon>
        <taxon>Ecdysozoa</taxon>
        <taxon>Arthropoda</taxon>
        <taxon>Hexapoda</taxon>
        <taxon>Insecta</taxon>
        <taxon>Pterygota</taxon>
        <taxon>Neoptera</taxon>
        <taxon>Endopterygota</taxon>
        <taxon>Coleoptera</taxon>
        <taxon>Polyphaga</taxon>
        <taxon>Cucujiformia</taxon>
        <taxon>Curculionidae</taxon>
        <taxon>Scolytinae</taxon>
        <taxon>Hypothenemus</taxon>
    </lineage>
</organism>
<gene>
    <name evidence="1" type="ORF">ABEB36_010282</name>
</gene>
<keyword evidence="2" id="KW-1185">Reference proteome</keyword>
<dbReference type="AlphaFoldDB" id="A0ABD1EJN4"/>
<sequence>MGVAYEPRKTSELVSWISQIKIKKTNFKCKKRKNLFVEAILSHALTSAETELRRKQQERRQRWHKLMSQCVITSNSCDKPAPNWDPKIYEEINADFDKFMNQLKHSNPICTKS</sequence>
<reference evidence="1 2" key="1">
    <citation type="submission" date="2024-05" db="EMBL/GenBank/DDBJ databases">
        <title>Genetic variation in Jamaican populations of the coffee berry borer (Hypothenemus hampei).</title>
        <authorList>
            <person name="Errbii M."/>
            <person name="Myrie A."/>
        </authorList>
    </citation>
    <scope>NUCLEOTIDE SEQUENCE [LARGE SCALE GENOMIC DNA]</scope>
    <source>
        <strain evidence="1">JA-Hopewell-2020-01-JO</strain>
        <tissue evidence="1">Whole body</tissue>
    </source>
</reference>
<dbReference type="Proteomes" id="UP001566132">
    <property type="component" value="Unassembled WGS sequence"/>
</dbReference>
<dbReference type="EMBL" id="JBDJPC010000007">
    <property type="protein sequence ID" value="KAL1494734.1"/>
    <property type="molecule type" value="Genomic_DNA"/>
</dbReference>
<proteinExistence type="predicted"/>
<evidence type="ECO:0000313" key="1">
    <source>
        <dbReference type="EMBL" id="KAL1494734.1"/>
    </source>
</evidence>
<accession>A0ABD1EJN4</accession>
<comment type="caution">
    <text evidence="1">The sequence shown here is derived from an EMBL/GenBank/DDBJ whole genome shotgun (WGS) entry which is preliminary data.</text>
</comment>
<evidence type="ECO:0000313" key="2">
    <source>
        <dbReference type="Proteomes" id="UP001566132"/>
    </source>
</evidence>
<name>A0ABD1EJN4_HYPHA</name>